<keyword evidence="2" id="KW-0813">Transport</keyword>
<keyword evidence="3" id="KW-1003">Cell membrane</keyword>
<keyword evidence="6 8" id="KW-0472">Membrane</keyword>
<keyword evidence="5 8" id="KW-1133">Transmembrane helix</keyword>
<feature type="transmembrane region" description="Helical" evidence="8">
    <location>
        <begin position="68"/>
        <end position="98"/>
    </location>
</feature>
<dbReference type="RefSeq" id="WP_241441409.1">
    <property type="nucleotide sequence ID" value="NZ_BSUJ01000001.1"/>
</dbReference>
<feature type="domain" description="PDGLE" evidence="9">
    <location>
        <begin position="248"/>
        <end position="333"/>
    </location>
</feature>
<dbReference type="Gene3D" id="1.10.1760.20">
    <property type="match status" value="1"/>
</dbReference>
<evidence type="ECO:0000256" key="5">
    <source>
        <dbReference type="ARBA" id="ARBA00022989"/>
    </source>
</evidence>
<organism evidence="10 11">
    <name type="scientific">Arsenicicoccus piscis</name>
    <dbReference type="NCBI Taxonomy" id="673954"/>
    <lineage>
        <taxon>Bacteria</taxon>
        <taxon>Bacillati</taxon>
        <taxon>Actinomycetota</taxon>
        <taxon>Actinomycetes</taxon>
        <taxon>Micrococcales</taxon>
        <taxon>Intrasporangiaceae</taxon>
        <taxon>Arsenicicoccus</taxon>
    </lineage>
</organism>
<feature type="transmembrane region" description="Helical" evidence="8">
    <location>
        <begin position="7"/>
        <end position="28"/>
    </location>
</feature>
<dbReference type="InterPro" id="IPR025937">
    <property type="entry name" value="PDGLE_dom"/>
</dbReference>
<dbReference type="PANTHER" id="PTHR34229">
    <property type="entry name" value="METAL TRANSPORT PROTEIN HI_1621-RELATED"/>
    <property type="match status" value="1"/>
</dbReference>
<comment type="caution">
    <text evidence="10">The sequence shown here is derived from an EMBL/GenBank/DDBJ whole genome shotgun (WGS) entry which is preliminary data.</text>
</comment>
<dbReference type="Pfam" id="PF01891">
    <property type="entry name" value="CbiM"/>
    <property type="match status" value="1"/>
</dbReference>
<evidence type="ECO:0000313" key="10">
    <source>
        <dbReference type="EMBL" id="GMA21098.1"/>
    </source>
</evidence>
<evidence type="ECO:0000256" key="1">
    <source>
        <dbReference type="ARBA" id="ARBA00004651"/>
    </source>
</evidence>
<dbReference type="Proteomes" id="UP001157109">
    <property type="component" value="Unassembled WGS sequence"/>
</dbReference>
<evidence type="ECO:0000256" key="7">
    <source>
        <dbReference type="SAM" id="MobiDB-lite"/>
    </source>
</evidence>
<keyword evidence="4 8" id="KW-0812">Transmembrane</keyword>
<evidence type="ECO:0000256" key="3">
    <source>
        <dbReference type="ARBA" id="ARBA00022475"/>
    </source>
</evidence>
<dbReference type="Pfam" id="PF13190">
    <property type="entry name" value="PDGLE"/>
    <property type="match status" value="1"/>
</dbReference>
<dbReference type="EMBL" id="BSUJ01000001">
    <property type="protein sequence ID" value="GMA21098.1"/>
    <property type="molecule type" value="Genomic_DNA"/>
</dbReference>
<feature type="transmembrane region" description="Helical" evidence="8">
    <location>
        <begin position="34"/>
        <end position="56"/>
    </location>
</feature>
<feature type="transmembrane region" description="Helical" evidence="8">
    <location>
        <begin position="139"/>
        <end position="164"/>
    </location>
</feature>
<dbReference type="PANTHER" id="PTHR34229:SF1">
    <property type="entry name" value="METAL TRANSPORT PROTEIN HI_1621-RELATED"/>
    <property type="match status" value="1"/>
</dbReference>
<accession>A0ABQ6HTT2</accession>
<evidence type="ECO:0000256" key="6">
    <source>
        <dbReference type="ARBA" id="ARBA00023136"/>
    </source>
</evidence>
<feature type="compositionally biased region" description="Low complexity" evidence="7">
    <location>
        <begin position="354"/>
        <end position="373"/>
    </location>
</feature>
<comment type="subcellular location">
    <subcellularLocation>
        <location evidence="1">Cell membrane</location>
        <topology evidence="1">Multi-pass membrane protein</topology>
    </subcellularLocation>
</comment>
<feature type="region of interest" description="Disordered" evidence="7">
    <location>
        <begin position="337"/>
        <end position="373"/>
    </location>
</feature>
<evidence type="ECO:0000256" key="4">
    <source>
        <dbReference type="ARBA" id="ARBA00022692"/>
    </source>
</evidence>
<evidence type="ECO:0000259" key="9">
    <source>
        <dbReference type="Pfam" id="PF13190"/>
    </source>
</evidence>
<proteinExistence type="predicted"/>
<gene>
    <name evidence="10" type="ORF">GCM10025862_31190</name>
</gene>
<protein>
    <recommendedName>
        <fullName evidence="9">PDGLE domain-containing protein</fullName>
    </recommendedName>
</protein>
<keyword evidence="11" id="KW-1185">Reference proteome</keyword>
<evidence type="ECO:0000256" key="2">
    <source>
        <dbReference type="ARBA" id="ARBA00022448"/>
    </source>
</evidence>
<feature type="transmembrane region" description="Helical" evidence="8">
    <location>
        <begin position="248"/>
        <end position="267"/>
    </location>
</feature>
<sequence>MHLPDGFLDAPTSIATGVLAAGAVAISLRKAERGLGAAGPALAGLVACFVFAAQMVNFPVGAGTSGHLLGGALAAVLVGPWAGTLILAVVLLVQGVFFADGGLTALGSNITLMGIVGVWSGYLVTRAVLAVLPKRVTSIVPAAAIGAFLSVPLAALAFVALYAIGGAAPIPLGALASAMLGWHLLIGVGEALITAAVLTAVVASRPDLVYLARGLRPDLVVVGADGVERRVPAETASAGGGRRLGSRAIALSLAVTLLIGGGLSLLASASPDGLEHVAATLGFEHLATEHATATGPFADYDIPGLGALGPVAAGIVGVLLTLGLALAVGWVASRRSRSTLGSGSTGAGTGSTGAGSSSAPSETSTSDTTTGRR</sequence>
<evidence type="ECO:0000256" key="8">
    <source>
        <dbReference type="SAM" id="Phobius"/>
    </source>
</evidence>
<feature type="compositionally biased region" description="Gly residues" evidence="7">
    <location>
        <begin position="343"/>
        <end position="353"/>
    </location>
</feature>
<evidence type="ECO:0000313" key="11">
    <source>
        <dbReference type="Proteomes" id="UP001157109"/>
    </source>
</evidence>
<dbReference type="InterPro" id="IPR002751">
    <property type="entry name" value="CbiM/NikMN"/>
</dbReference>
<name>A0ABQ6HTT2_9MICO</name>
<feature type="transmembrane region" description="Helical" evidence="8">
    <location>
        <begin position="311"/>
        <end position="332"/>
    </location>
</feature>
<feature type="transmembrane region" description="Helical" evidence="8">
    <location>
        <begin position="184"/>
        <end position="203"/>
    </location>
</feature>
<reference evidence="11" key="1">
    <citation type="journal article" date="2019" name="Int. J. Syst. Evol. Microbiol.">
        <title>The Global Catalogue of Microorganisms (GCM) 10K type strain sequencing project: providing services to taxonomists for standard genome sequencing and annotation.</title>
        <authorList>
            <consortium name="The Broad Institute Genomics Platform"/>
            <consortium name="The Broad Institute Genome Sequencing Center for Infectious Disease"/>
            <person name="Wu L."/>
            <person name="Ma J."/>
        </authorList>
    </citation>
    <scope>NUCLEOTIDE SEQUENCE [LARGE SCALE GENOMIC DNA]</scope>
    <source>
        <strain evidence="11">NBRC 105830</strain>
    </source>
</reference>